<evidence type="ECO:0000313" key="2">
    <source>
        <dbReference type="EMBL" id="GAA4031382.1"/>
    </source>
</evidence>
<dbReference type="SUPFAM" id="SSF48208">
    <property type="entry name" value="Six-hairpin glycosidases"/>
    <property type="match status" value="1"/>
</dbReference>
<name>A0ABP7TW39_9PSEU</name>
<dbReference type="InterPro" id="IPR008928">
    <property type="entry name" value="6-hairpin_glycosidase_sf"/>
</dbReference>
<feature type="chain" id="PRO_5046847881" description="Glycosyl hydrolase" evidence="1">
    <location>
        <begin position="20"/>
        <end position="435"/>
    </location>
</feature>
<evidence type="ECO:0000256" key="1">
    <source>
        <dbReference type="SAM" id="SignalP"/>
    </source>
</evidence>
<organism evidence="2 3">
    <name type="scientific">Allokutzneria multivorans</name>
    <dbReference type="NCBI Taxonomy" id="1142134"/>
    <lineage>
        <taxon>Bacteria</taxon>
        <taxon>Bacillati</taxon>
        <taxon>Actinomycetota</taxon>
        <taxon>Actinomycetes</taxon>
        <taxon>Pseudonocardiales</taxon>
        <taxon>Pseudonocardiaceae</taxon>
        <taxon>Allokutzneria</taxon>
    </lineage>
</organism>
<dbReference type="Pfam" id="PF03663">
    <property type="entry name" value="Glyco_hydro_76"/>
    <property type="match status" value="1"/>
</dbReference>
<gene>
    <name evidence="2" type="ORF">GCM10022247_65530</name>
</gene>
<dbReference type="InterPro" id="IPR053169">
    <property type="entry name" value="MUG_Protein"/>
</dbReference>
<dbReference type="Gene3D" id="1.50.10.20">
    <property type="match status" value="1"/>
</dbReference>
<evidence type="ECO:0000313" key="3">
    <source>
        <dbReference type="Proteomes" id="UP001501747"/>
    </source>
</evidence>
<proteinExistence type="predicted"/>
<dbReference type="EMBL" id="BAABAL010000020">
    <property type="protein sequence ID" value="GAA4031382.1"/>
    <property type="molecule type" value="Genomic_DNA"/>
</dbReference>
<dbReference type="PANTHER" id="PTHR47791:SF1">
    <property type="entry name" value="ENDO MANNANASE, GH76 FAMILY (EUROFUNG)"/>
    <property type="match status" value="1"/>
</dbReference>
<reference evidence="3" key="1">
    <citation type="journal article" date="2019" name="Int. J. Syst. Evol. Microbiol.">
        <title>The Global Catalogue of Microorganisms (GCM) 10K type strain sequencing project: providing services to taxonomists for standard genome sequencing and annotation.</title>
        <authorList>
            <consortium name="The Broad Institute Genomics Platform"/>
            <consortium name="The Broad Institute Genome Sequencing Center for Infectious Disease"/>
            <person name="Wu L."/>
            <person name="Ma J."/>
        </authorList>
    </citation>
    <scope>NUCLEOTIDE SEQUENCE [LARGE SCALE GENOMIC DNA]</scope>
    <source>
        <strain evidence="3">JCM 17342</strain>
    </source>
</reference>
<feature type="signal peptide" evidence="1">
    <location>
        <begin position="1"/>
        <end position="19"/>
    </location>
</feature>
<evidence type="ECO:0008006" key="4">
    <source>
        <dbReference type="Google" id="ProtNLM"/>
    </source>
</evidence>
<dbReference type="InterPro" id="IPR005198">
    <property type="entry name" value="Glyco_hydro_76"/>
</dbReference>
<sequence length="435" mass="47430">MRLIAVVLLLLSTATPASAATNFSAWARAGNTALTQFYDDNTGLYRTTNWWNAANALNAELDSDRLLGTRTGRAHAATTHAKHSAGGFLNHYYDDEGWWALTWINAHELTRDPRYLATARAIFKDITGGWDSVCGGGVWWNRDRRYKNAITNELFTTIAAKLARVTGEPEYRDWAVRGWNWFAATGMLNRGGLINDGLTPDCKSNVGATWTYNQGVVLQALVELAALTRDRAYLDTAHRIASAATRMLSVDQRVLLEPCEPSCGADGPQFKGIFMRGLRDLHRADGRAEYRAFITHNAHSLWTRSRTSTNHFGLSWSGPHDTADAARQSSAQDALNAALVTGALIPSPRPPRPTACTEQGAASAQGRVVSLLLCSTGFHGRVLGFQPGDQVYVSTDGLRYAMTTASPSTPGGFWGRFRTCLRIGEAAPVCTPHSG</sequence>
<dbReference type="PANTHER" id="PTHR47791">
    <property type="entry name" value="MEIOTICALLY UP-REGULATED GENE 191 PROTEIN"/>
    <property type="match status" value="1"/>
</dbReference>
<dbReference type="RefSeq" id="WP_344883742.1">
    <property type="nucleotide sequence ID" value="NZ_BAABAL010000020.1"/>
</dbReference>
<dbReference type="Proteomes" id="UP001501747">
    <property type="component" value="Unassembled WGS sequence"/>
</dbReference>
<keyword evidence="1" id="KW-0732">Signal</keyword>
<accession>A0ABP7TW39</accession>
<comment type="caution">
    <text evidence="2">The sequence shown here is derived from an EMBL/GenBank/DDBJ whole genome shotgun (WGS) entry which is preliminary data.</text>
</comment>
<protein>
    <recommendedName>
        <fullName evidence="4">Glycosyl hydrolase</fullName>
    </recommendedName>
</protein>
<keyword evidence="3" id="KW-1185">Reference proteome</keyword>